<dbReference type="PANTHER" id="PTHR46577:SF1">
    <property type="entry name" value="HTH-TYPE TRANSCRIPTIONAL REGULATORY PROTEIN GABR"/>
    <property type="match status" value="1"/>
</dbReference>
<dbReference type="InterPro" id="IPR036388">
    <property type="entry name" value="WH-like_DNA-bd_sf"/>
</dbReference>
<dbReference type="Gene3D" id="3.40.640.10">
    <property type="entry name" value="Type I PLP-dependent aspartate aminotransferase-like (Major domain)"/>
    <property type="match status" value="1"/>
</dbReference>
<dbReference type="PRINTS" id="PR00035">
    <property type="entry name" value="HTHGNTR"/>
</dbReference>
<dbReference type="CDD" id="cd00609">
    <property type="entry name" value="AAT_like"/>
    <property type="match status" value="1"/>
</dbReference>
<name>A0A1G7PZP0_RHOCA</name>
<feature type="domain" description="HTH gntR-type" evidence="6">
    <location>
        <begin position="7"/>
        <end position="75"/>
    </location>
</feature>
<dbReference type="Pfam" id="PF00392">
    <property type="entry name" value="GntR"/>
    <property type="match status" value="1"/>
</dbReference>
<protein>
    <submittedName>
        <fullName evidence="7">DNA-binding transcriptional regulator, MocR family, contains an aminotransferase domain</fullName>
    </submittedName>
</protein>
<keyword evidence="4 7" id="KW-0238">DNA-binding</keyword>
<evidence type="ECO:0000256" key="5">
    <source>
        <dbReference type="ARBA" id="ARBA00023163"/>
    </source>
</evidence>
<sequence>MRKLSEKYIYLQVARAIEDKIARKVLCPGDKIPSVRVLMRDAGVSRKTVEKAIDELRRRGVIYTRDRIGHFVADTGSMRNTWLEGFEAGQTEEAMVARLILGGQDRARSFSSAVLETELIPAARIATLAKQAIGHSWDDFVTLELPPGSVRLRRLIAQALRRRGVTCSAEDVLITEGDNTFLRLLLQFLSKRFGAIAHDRICYFGCLRAVEGLTLSVHKLESDSVRGFDTERAIALIEAGRIGMLFLNPTLSNPLGYTLPIEDRRRLVRAAQARDCVIIEDDVFDGLLEGKDSPPPLKAFDETGCVLYLGSLSKVLAPGLRVGWCLPGRFHADLTGKLLSENRCISTPGQRIAERLIGSQMLEDHLKGVRQIFARQRQEILGLIATHFPAGTQISRPLAGGVYWITLPDNVDADRFFAALEAGGIEVSRGTIFGAPQTPASFRLCMTRRLCAATRAVLIEIGEIAARG</sequence>
<evidence type="ECO:0000313" key="8">
    <source>
        <dbReference type="Proteomes" id="UP000183812"/>
    </source>
</evidence>
<evidence type="ECO:0000256" key="2">
    <source>
        <dbReference type="ARBA" id="ARBA00022898"/>
    </source>
</evidence>
<evidence type="ECO:0000313" key="7">
    <source>
        <dbReference type="EMBL" id="SDF91691.1"/>
    </source>
</evidence>
<gene>
    <name evidence="7" type="ORF">SAMN04244550_03084</name>
</gene>
<evidence type="ECO:0000256" key="1">
    <source>
        <dbReference type="ARBA" id="ARBA00005384"/>
    </source>
</evidence>
<dbReference type="InterPro" id="IPR015421">
    <property type="entry name" value="PyrdxlP-dep_Trfase_major"/>
</dbReference>
<dbReference type="Proteomes" id="UP000183812">
    <property type="component" value="Unassembled WGS sequence"/>
</dbReference>
<dbReference type="SUPFAM" id="SSF53383">
    <property type="entry name" value="PLP-dependent transferases"/>
    <property type="match status" value="1"/>
</dbReference>
<dbReference type="AlphaFoldDB" id="A0A1G7PZP0"/>
<dbReference type="InterPro" id="IPR015424">
    <property type="entry name" value="PyrdxlP-dep_Trfase"/>
</dbReference>
<dbReference type="InterPro" id="IPR004839">
    <property type="entry name" value="Aminotransferase_I/II_large"/>
</dbReference>
<dbReference type="InterPro" id="IPR051446">
    <property type="entry name" value="HTH_trans_reg/aminotransferase"/>
</dbReference>
<proteinExistence type="inferred from homology"/>
<dbReference type="GO" id="GO:0003700">
    <property type="term" value="F:DNA-binding transcription factor activity"/>
    <property type="evidence" value="ECO:0007669"/>
    <property type="project" value="InterPro"/>
</dbReference>
<dbReference type="GO" id="GO:0003677">
    <property type="term" value="F:DNA binding"/>
    <property type="evidence" value="ECO:0007669"/>
    <property type="project" value="UniProtKB-KW"/>
</dbReference>
<accession>A0A1G7PZP0</accession>
<dbReference type="Pfam" id="PF00155">
    <property type="entry name" value="Aminotran_1_2"/>
    <property type="match status" value="1"/>
</dbReference>
<dbReference type="InterPro" id="IPR000524">
    <property type="entry name" value="Tscrpt_reg_HTH_GntR"/>
</dbReference>
<keyword evidence="7" id="KW-0032">Aminotransferase</keyword>
<dbReference type="InterPro" id="IPR036390">
    <property type="entry name" value="WH_DNA-bd_sf"/>
</dbReference>
<keyword evidence="7" id="KW-0808">Transferase</keyword>
<dbReference type="Gene3D" id="1.10.10.10">
    <property type="entry name" value="Winged helix-like DNA-binding domain superfamily/Winged helix DNA-binding domain"/>
    <property type="match status" value="1"/>
</dbReference>
<dbReference type="EMBL" id="FNAY01000021">
    <property type="protein sequence ID" value="SDF91691.1"/>
    <property type="molecule type" value="Genomic_DNA"/>
</dbReference>
<evidence type="ECO:0000259" key="6">
    <source>
        <dbReference type="PROSITE" id="PS50949"/>
    </source>
</evidence>
<dbReference type="GO" id="GO:0030170">
    <property type="term" value="F:pyridoxal phosphate binding"/>
    <property type="evidence" value="ECO:0007669"/>
    <property type="project" value="InterPro"/>
</dbReference>
<keyword evidence="3" id="KW-0805">Transcription regulation</keyword>
<reference evidence="7 8" key="1">
    <citation type="submission" date="2016-10" db="EMBL/GenBank/DDBJ databases">
        <authorList>
            <person name="de Groot N.N."/>
        </authorList>
    </citation>
    <scope>NUCLEOTIDE SEQUENCE [LARGE SCALE GENOMIC DNA]</scope>
    <source>
        <strain evidence="8">DSM 938 / 37b4</strain>
    </source>
</reference>
<evidence type="ECO:0000256" key="4">
    <source>
        <dbReference type="ARBA" id="ARBA00023125"/>
    </source>
</evidence>
<dbReference type="PROSITE" id="PS50949">
    <property type="entry name" value="HTH_GNTR"/>
    <property type="match status" value="1"/>
</dbReference>
<dbReference type="RefSeq" id="WP_074555745.1">
    <property type="nucleotide sequence ID" value="NZ_CP119563.1"/>
</dbReference>
<dbReference type="SUPFAM" id="SSF46785">
    <property type="entry name" value="Winged helix' DNA-binding domain"/>
    <property type="match status" value="1"/>
</dbReference>
<comment type="similarity">
    <text evidence="1">In the C-terminal section; belongs to the class-I pyridoxal-phosphate-dependent aminotransferase family.</text>
</comment>
<dbReference type="SMART" id="SM00345">
    <property type="entry name" value="HTH_GNTR"/>
    <property type="match status" value="1"/>
</dbReference>
<dbReference type="GO" id="GO:0008483">
    <property type="term" value="F:transaminase activity"/>
    <property type="evidence" value="ECO:0007669"/>
    <property type="project" value="UniProtKB-KW"/>
</dbReference>
<organism evidence="7 8">
    <name type="scientific">Rhodobacter capsulatus</name>
    <name type="common">Rhodopseudomonas capsulata</name>
    <dbReference type="NCBI Taxonomy" id="1061"/>
    <lineage>
        <taxon>Bacteria</taxon>
        <taxon>Pseudomonadati</taxon>
        <taxon>Pseudomonadota</taxon>
        <taxon>Alphaproteobacteria</taxon>
        <taxon>Rhodobacterales</taxon>
        <taxon>Rhodobacter group</taxon>
        <taxon>Rhodobacter</taxon>
    </lineage>
</organism>
<keyword evidence="5" id="KW-0804">Transcription</keyword>
<dbReference type="CDD" id="cd07377">
    <property type="entry name" value="WHTH_GntR"/>
    <property type="match status" value="1"/>
</dbReference>
<evidence type="ECO:0000256" key="3">
    <source>
        <dbReference type="ARBA" id="ARBA00023015"/>
    </source>
</evidence>
<dbReference type="OrthoDB" id="9808770at2"/>
<keyword evidence="2" id="KW-0663">Pyridoxal phosphate</keyword>
<dbReference type="PANTHER" id="PTHR46577">
    <property type="entry name" value="HTH-TYPE TRANSCRIPTIONAL REGULATORY PROTEIN GABR"/>
    <property type="match status" value="1"/>
</dbReference>